<accession>A0A923KVA2</accession>
<feature type="transmembrane region" description="Helical" evidence="1">
    <location>
        <begin position="96"/>
        <end position="117"/>
    </location>
</feature>
<proteinExistence type="predicted"/>
<keyword evidence="1" id="KW-1133">Transmembrane helix</keyword>
<sequence length="237" mass="26537">MGKLLHVEWYKLVRDKIYWILLAIIVLVNLIILSGGQQFSLSGYSFSKNIMQKEIITIMMASIYGGLFVGRDFEDCTLYHEITAGRSRIEVLSAKIIVFLLALNGLILIFPMLGIIYCTLKNGWGIPFTAGMQFYLLFVFTALMLLNCAIGMISMLAAVCFRDVGRTIGIPIILFFIMIMLLNGKYAIQYAHFLPIGMMALVTNGTVLPVYGMLLGSVWSAVLFMLSALVFCRAELR</sequence>
<dbReference type="Proteomes" id="UP000616595">
    <property type="component" value="Unassembled WGS sequence"/>
</dbReference>
<gene>
    <name evidence="2" type="ORF">GH810_00380</name>
</gene>
<evidence type="ECO:0000313" key="3">
    <source>
        <dbReference type="Proteomes" id="UP000616595"/>
    </source>
</evidence>
<comment type="caution">
    <text evidence="2">The sequence shown here is derived from an EMBL/GenBank/DDBJ whole genome shotgun (WGS) entry which is preliminary data.</text>
</comment>
<keyword evidence="1" id="KW-0472">Membrane</keyword>
<dbReference type="EMBL" id="WJBD01000001">
    <property type="protein sequence ID" value="MBC3886773.1"/>
    <property type="molecule type" value="Genomic_DNA"/>
</dbReference>
<dbReference type="RefSeq" id="WP_148565410.1">
    <property type="nucleotide sequence ID" value="NZ_RXYA01000001.1"/>
</dbReference>
<keyword evidence="3" id="KW-1185">Reference proteome</keyword>
<name>A0A923KVA2_9FIRM</name>
<feature type="transmembrane region" description="Helical" evidence="1">
    <location>
        <begin position="17"/>
        <end position="36"/>
    </location>
</feature>
<keyword evidence="1" id="KW-0812">Transmembrane</keyword>
<evidence type="ECO:0008006" key="4">
    <source>
        <dbReference type="Google" id="ProtNLM"/>
    </source>
</evidence>
<dbReference type="OrthoDB" id="1738593at2"/>
<reference evidence="2" key="2">
    <citation type="submission" date="2020-10" db="EMBL/GenBank/DDBJ databases">
        <title>Comparative genomics of the Acetobacterium genus.</title>
        <authorList>
            <person name="Marshall C."/>
            <person name="May H."/>
            <person name="Norman S."/>
        </authorList>
    </citation>
    <scope>NUCLEOTIDE SEQUENCE</scope>
    <source>
        <strain evidence="2">DER-2019</strain>
    </source>
</reference>
<evidence type="ECO:0000313" key="2">
    <source>
        <dbReference type="EMBL" id="MBC3886773.1"/>
    </source>
</evidence>
<feature type="transmembrane region" description="Helical" evidence="1">
    <location>
        <begin position="137"/>
        <end position="161"/>
    </location>
</feature>
<evidence type="ECO:0000256" key="1">
    <source>
        <dbReference type="SAM" id="Phobius"/>
    </source>
</evidence>
<feature type="transmembrane region" description="Helical" evidence="1">
    <location>
        <begin position="168"/>
        <end position="188"/>
    </location>
</feature>
<feature type="transmembrane region" description="Helical" evidence="1">
    <location>
        <begin position="208"/>
        <end position="232"/>
    </location>
</feature>
<reference evidence="2" key="1">
    <citation type="submission" date="2019-10" db="EMBL/GenBank/DDBJ databases">
        <authorList>
            <person name="Ross D.E."/>
            <person name="Gulliver D."/>
        </authorList>
    </citation>
    <scope>NUCLEOTIDE SEQUENCE</scope>
    <source>
        <strain evidence="2">DER-2019</strain>
    </source>
</reference>
<protein>
    <recommendedName>
        <fullName evidence="4">ABC transporter permease</fullName>
    </recommendedName>
</protein>
<dbReference type="Pfam" id="PF12730">
    <property type="entry name" value="ABC2_membrane_4"/>
    <property type="match status" value="1"/>
</dbReference>
<organism evidence="2 3">
    <name type="scientific">Acetobacterium paludosum</name>
    <dbReference type="NCBI Taxonomy" id="52693"/>
    <lineage>
        <taxon>Bacteria</taxon>
        <taxon>Bacillati</taxon>
        <taxon>Bacillota</taxon>
        <taxon>Clostridia</taxon>
        <taxon>Eubacteriales</taxon>
        <taxon>Eubacteriaceae</taxon>
        <taxon>Acetobacterium</taxon>
    </lineage>
</organism>
<dbReference type="AlphaFoldDB" id="A0A923KVA2"/>